<feature type="region of interest" description="Disordered" evidence="19">
    <location>
        <begin position="784"/>
        <end position="803"/>
    </location>
</feature>
<evidence type="ECO:0000259" key="20">
    <source>
        <dbReference type="PROSITE" id="PS50003"/>
    </source>
</evidence>
<keyword evidence="12" id="KW-0443">Lipid metabolism</keyword>
<keyword evidence="11" id="KW-0756">Sterol biosynthesis</keyword>
<dbReference type="Pfam" id="PF06722">
    <property type="entry name" value="EryCIII-like_C"/>
    <property type="match status" value="1"/>
</dbReference>
<sequence>MAPHTGTGNHHPVSVVAGDEIVVVTSEDGTKKTFESSSCERAPLTSYRSITLTIALELVTSLPFFNLCQKDTKDTYKEKIMSTTMATPVGSTATAAFTATASTTAAAPSATTAASATATATATTTTATAAPTKSNYFQPIKSPRTDDEDIAKPVGGKKNQNYLMNILTSSLLATGLNQVTSPLRKLAGHPSPLAEEEEEPEEEGLQQPVMENLEDFELSGLLGSFDDIHPEDINDEDKKYLDEAILSAEATLADADTDPTHTNSIPTASSTTETMSTVSTEDSESLLLEDVEEKDVEELASTTATVDESITPFQASVLERMNLTGILESIFTKFKGNNDYTITDGVKLRFAHKLQNELDLSDDDIFVDDYEALLANDVLLQGHVYLTQEALIFFAFLPKSLIMPGTHHPSSSAAHHKHHHSLHPSSHDNGYIIQDGSLAMKLIKPDAVFQRSHRHWVILREKTLSVYKSPTDLYFPELLIDLTTCLRIELEKFQPQRTTANTTTARRYSNEDVDSSPDGIREDLHDETIKTEAVWFKVITTSKTYKFFADNEYTARNWCSNLSKRIFVLSNSNDKGEVLVKIPLSRVVDFEKVNIMKDPFLDGPFIPNGFVVKFLEDPQPKESPNNLEGNEKATVSIEGGETTSSFLELTNYGIDEVFFLFLREGNSFFKKLQELLDERFNGSTDPFFNQKPISEKASVIFERNTAASGGNGDSQLESLKSTLAPQKQTYLMSQMILLSEKMMMTSSPTSTFSPALSRSTTPNTLMKLGRTLSARSRKLIAKRTDSSITTPSPGAGTRSPSGYQDICLPKSLSMTDLKKVQMSVSVSSKEVSKDEFADALDKKLDSLGLQGEGTIVDSYKDTITSSDLEPGTLTRTSTSEGLIDRNSNTQLPVLVQPQPRRAENASLYFEVESSNSDSNYSPTNDDRKSNVLLTLGKAIGLGKPLKNMGHMWMAEPNHFLQMVENDPYYNVSNKEREQSFKNFIGHFLLPNEGRILLASYYVHLQRSVPVYGKLYLSNHELCFRSMLPGYSTKMILPLKDIENCFKEKGLILSFGLVVVIHGHEELFVDFSAASSRDDCEYMLLLRLEEIHRDEVWSPKNSDWGPNYDTQIGVERMELLPNISQPTVSDCKSTEEVAALAISNTRIENARMKLFEDRLEAAAGINIPLILEDSPFYKLEVKPTTSFNITILTIGSRGDVQPYLALAKGLLKEGHHVTIATHLEFKEWIEKHNVGFKEIAGNPAELMNLMVTHGSLSVGFLREANSKFKTFINELLKSSWEACQGADLLIESPSAMAGIHIAEALGIPYMRAFTMPWTRTRAYPHAFIVPDQKKGGSYNYLTHVIFETVFWKGISGQVNKWRVNDLGLARTSLYQMQQFKTPFLYNVSPTIFPPSVDFPDWVRVTGYWFLDEGTSDSYEPPEELVKFLQSAFEDGKKIVYIGFGSIVVNDSKSLTQAVVDAVLDADVRCILNKGWSDRLNKKDKNESDIVLPPEIFSSGNVPHDWLFSRIDAAVHHGGSGTTGATLRAGIPTIIKPFFGDQFFYANRVEDVGVGIALRKLNTKTLSKALKTAVTDLRMIEKAEKVSRMIKKENGVLDAIEAIYSQLEYARSLIINKQQSSRPDLARHKFSDGLLATVPLDELLEYRDEDIELEPESGSINDSPINVSLMLKIDHEDDDEEEDEGQGGSVSKKKRRSN</sequence>
<gene>
    <name evidence="21" type="primary">ATG26</name>
    <name evidence="21" type="ORF">KQ657_000497</name>
</gene>
<evidence type="ECO:0000256" key="8">
    <source>
        <dbReference type="ARBA" id="ARBA00022676"/>
    </source>
</evidence>
<organism evidence="21 22">
    <name type="scientific">Scheffersomyces spartinae</name>
    <dbReference type="NCBI Taxonomy" id="45513"/>
    <lineage>
        <taxon>Eukaryota</taxon>
        <taxon>Fungi</taxon>
        <taxon>Dikarya</taxon>
        <taxon>Ascomycota</taxon>
        <taxon>Saccharomycotina</taxon>
        <taxon>Pichiomycetes</taxon>
        <taxon>Debaryomycetaceae</taxon>
        <taxon>Scheffersomyces</taxon>
    </lineage>
</organism>
<keyword evidence="8" id="KW-0328">Glycosyltransferase</keyword>
<dbReference type="SMART" id="SM00568">
    <property type="entry name" value="GRAM"/>
    <property type="match status" value="2"/>
</dbReference>
<dbReference type="InterPro" id="IPR010610">
    <property type="entry name" value="EryCIII-like_C"/>
</dbReference>
<keyword evidence="14" id="KW-1207">Sterol metabolism</keyword>
<dbReference type="InterPro" id="IPR004276">
    <property type="entry name" value="GlycoTrans_28_N"/>
</dbReference>
<accession>A0A9P7V9Q0</accession>
<evidence type="ECO:0000256" key="13">
    <source>
        <dbReference type="ARBA" id="ARBA00023136"/>
    </source>
</evidence>
<evidence type="ECO:0000256" key="12">
    <source>
        <dbReference type="ARBA" id="ARBA00023098"/>
    </source>
</evidence>
<evidence type="ECO:0000256" key="5">
    <source>
        <dbReference type="ARBA" id="ARBA00017894"/>
    </source>
</evidence>
<dbReference type="Gene3D" id="3.40.50.2000">
    <property type="entry name" value="Glycogen Phosphorylase B"/>
    <property type="match status" value="2"/>
</dbReference>
<feature type="region of interest" description="Disordered" evidence="19">
    <location>
        <begin position="868"/>
        <end position="890"/>
    </location>
</feature>
<feature type="compositionally biased region" description="Polar residues" evidence="19">
    <location>
        <begin position="786"/>
        <end position="802"/>
    </location>
</feature>
<dbReference type="GO" id="GO:0005975">
    <property type="term" value="P:carbohydrate metabolic process"/>
    <property type="evidence" value="ECO:0007669"/>
    <property type="project" value="InterPro"/>
</dbReference>
<feature type="compositionally biased region" description="Acidic residues" evidence="19">
    <location>
        <begin position="194"/>
        <end position="204"/>
    </location>
</feature>
<dbReference type="FunFam" id="3.40.50.2000:FF:000029">
    <property type="entry name" value="Sterol 3-beta-glucosyltransferase"/>
    <property type="match status" value="1"/>
</dbReference>
<evidence type="ECO:0000256" key="10">
    <source>
        <dbReference type="ARBA" id="ARBA00022955"/>
    </source>
</evidence>
<dbReference type="SMART" id="SM00233">
    <property type="entry name" value="PH"/>
    <property type="match status" value="1"/>
</dbReference>
<name>A0A9P7V9Q0_9ASCO</name>
<dbReference type="InterPro" id="IPR050426">
    <property type="entry name" value="Glycosyltransferase_28"/>
</dbReference>
<evidence type="ECO:0000256" key="18">
    <source>
        <dbReference type="ARBA" id="ARBA00049453"/>
    </source>
</evidence>
<reference evidence="21" key="1">
    <citation type="submission" date="2021-03" db="EMBL/GenBank/DDBJ databases">
        <authorList>
            <person name="Palmer J.M."/>
        </authorList>
    </citation>
    <scope>NUCLEOTIDE SEQUENCE</scope>
    <source>
        <strain evidence="21">ARV_011</strain>
    </source>
</reference>
<feature type="region of interest" description="Disordered" evidence="19">
    <location>
        <begin position="1652"/>
        <end position="1696"/>
    </location>
</feature>
<evidence type="ECO:0000256" key="7">
    <source>
        <dbReference type="ARBA" id="ARBA00022516"/>
    </source>
</evidence>
<dbReference type="Pfam" id="PF03033">
    <property type="entry name" value="Glyco_transf_28"/>
    <property type="match status" value="1"/>
</dbReference>
<evidence type="ECO:0000313" key="21">
    <source>
        <dbReference type="EMBL" id="KAG7193804.1"/>
    </source>
</evidence>
<dbReference type="PANTHER" id="PTHR48050">
    <property type="entry name" value="STEROL 3-BETA-GLUCOSYLTRANSFERASE"/>
    <property type="match status" value="1"/>
</dbReference>
<dbReference type="CDD" id="cd03784">
    <property type="entry name" value="GT1_Gtf-like"/>
    <property type="match status" value="1"/>
</dbReference>
<comment type="subcellular location">
    <subcellularLocation>
        <location evidence="2">Cytoplasm</location>
    </subcellularLocation>
    <subcellularLocation>
        <location evidence="1">Membrane</location>
        <topology evidence="1">Peripheral membrane protein</topology>
    </subcellularLocation>
</comment>
<dbReference type="FunFam" id="3.40.50.2000:FF:000009">
    <property type="entry name" value="Sterol 3-beta-glucosyltransferase UGT80A2"/>
    <property type="match status" value="1"/>
</dbReference>
<evidence type="ECO:0000256" key="11">
    <source>
        <dbReference type="ARBA" id="ARBA00023011"/>
    </source>
</evidence>
<evidence type="ECO:0000256" key="3">
    <source>
        <dbReference type="ARBA" id="ARBA00006962"/>
    </source>
</evidence>
<dbReference type="RefSeq" id="XP_043049352.1">
    <property type="nucleotide sequence ID" value="XM_043191340.1"/>
</dbReference>
<dbReference type="SUPFAM" id="SSF50729">
    <property type="entry name" value="PH domain-like"/>
    <property type="match status" value="1"/>
</dbReference>
<dbReference type="EC" id="2.4.1.173" evidence="4"/>
<evidence type="ECO:0000256" key="14">
    <source>
        <dbReference type="ARBA" id="ARBA00023166"/>
    </source>
</evidence>
<dbReference type="GeneID" id="66113871"/>
<feature type="region of interest" description="Disordered" evidence="19">
    <location>
        <begin position="183"/>
        <end position="205"/>
    </location>
</feature>
<evidence type="ECO:0000256" key="15">
    <source>
        <dbReference type="ARBA" id="ARBA00023221"/>
    </source>
</evidence>
<dbReference type="InterPro" id="IPR002213">
    <property type="entry name" value="UDP_glucos_trans"/>
</dbReference>
<dbReference type="OrthoDB" id="10261837at2759"/>
<dbReference type="GO" id="GO:0016906">
    <property type="term" value="F:sterol 3-beta-glucosyltransferase activity"/>
    <property type="evidence" value="ECO:0007669"/>
    <property type="project" value="UniProtKB-EC"/>
</dbReference>
<evidence type="ECO:0000256" key="2">
    <source>
        <dbReference type="ARBA" id="ARBA00004496"/>
    </source>
</evidence>
<keyword evidence="9" id="KW-0808">Transferase</keyword>
<evidence type="ECO:0000256" key="4">
    <source>
        <dbReference type="ARBA" id="ARBA00012650"/>
    </source>
</evidence>
<dbReference type="PANTHER" id="PTHR48050:SF25">
    <property type="entry name" value="STEROL 3-BETA-GLUCOSYLTRANSFERASE"/>
    <property type="match status" value="1"/>
</dbReference>
<dbReference type="Pfam" id="PF02893">
    <property type="entry name" value="GRAM"/>
    <property type="match status" value="1"/>
</dbReference>
<dbReference type="FunFam" id="2.30.29.30:FF:000303">
    <property type="entry name" value="Sterol 3-beta-glucosyltransferase"/>
    <property type="match status" value="1"/>
</dbReference>
<evidence type="ECO:0000256" key="17">
    <source>
        <dbReference type="ARBA" id="ARBA00047886"/>
    </source>
</evidence>
<dbReference type="GO" id="GO:0016126">
    <property type="term" value="P:sterol biosynthetic process"/>
    <property type="evidence" value="ECO:0007669"/>
    <property type="project" value="UniProtKB-KW"/>
</dbReference>
<feature type="region of interest" description="Disordered" evidence="19">
    <location>
        <begin position="499"/>
        <end position="521"/>
    </location>
</feature>
<evidence type="ECO:0000313" key="22">
    <source>
        <dbReference type="Proteomes" id="UP000790833"/>
    </source>
</evidence>
<keyword evidence="15" id="KW-0753">Steroid metabolism</keyword>
<dbReference type="PROSITE" id="PS50003">
    <property type="entry name" value="PH_DOMAIN"/>
    <property type="match status" value="1"/>
</dbReference>
<feature type="region of interest" description="Disordered" evidence="19">
    <location>
        <begin position="251"/>
        <end position="284"/>
    </location>
</feature>
<dbReference type="InterPro" id="IPR011993">
    <property type="entry name" value="PH-like_dom_sf"/>
</dbReference>
<feature type="compositionally biased region" description="Acidic residues" evidence="19">
    <location>
        <begin position="1674"/>
        <end position="1683"/>
    </location>
</feature>
<evidence type="ECO:0000256" key="6">
    <source>
        <dbReference type="ARBA" id="ARBA00022490"/>
    </source>
</evidence>
<dbReference type="InterPro" id="IPR001849">
    <property type="entry name" value="PH_domain"/>
</dbReference>
<comment type="caution">
    <text evidence="21">The sequence shown here is derived from an EMBL/GenBank/DDBJ whole genome shotgun (WGS) entry which is preliminary data.</text>
</comment>
<dbReference type="Proteomes" id="UP000790833">
    <property type="component" value="Unassembled WGS sequence"/>
</dbReference>
<protein>
    <recommendedName>
        <fullName evidence="5">Sterol 3-beta-glucosyltransferase</fullName>
        <ecNumber evidence="4">2.4.1.173</ecNumber>
    </recommendedName>
    <alternativeName>
        <fullName evidence="16">Autophagy-related protein 26</fullName>
    </alternativeName>
</protein>
<evidence type="ECO:0000256" key="1">
    <source>
        <dbReference type="ARBA" id="ARBA00004170"/>
    </source>
</evidence>
<dbReference type="InterPro" id="IPR048065">
    <property type="entry name" value="ATG26_PH_GRAM2"/>
</dbReference>
<dbReference type="InterPro" id="IPR004182">
    <property type="entry name" value="GRAM"/>
</dbReference>
<keyword evidence="13" id="KW-0472">Membrane</keyword>
<keyword evidence="6" id="KW-0963">Cytoplasm</keyword>
<feature type="compositionally biased region" description="Low complexity" evidence="19">
    <location>
        <begin position="267"/>
        <end position="280"/>
    </location>
</feature>
<dbReference type="EMBL" id="JAHMUF010000010">
    <property type="protein sequence ID" value="KAG7193804.1"/>
    <property type="molecule type" value="Genomic_DNA"/>
</dbReference>
<dbReference type="SUPFAM" id="SSF53756">
    <property type="entry name" value="UDP-Glycosyltransferase/glycogen phosphorylase"/>
    <property type="match status" value="1"/>
</dbReference>
<comment type="similarity">
    <text evidence="3">Belongs to the glycosyltransferase 28 family.</text>
</comment>
<keyword evidence="10" id="KW-0752">Steroid biosynthesis</keyword>
<dbReference type="CDD" id="cd13216">
    <property type="entry name" value="PH-GRAM2_AGT26"/>
    <property type="match status" value="1"/>
</dbReference>
<evidence type="ECO:0000256" key="16">
    <source>
        <dbReference type="ARBA" id="ARBA00029843"/>
    </source>
</evidence>
<comment type="catalytic activity">
    <reaction evidence="17">
        <text>ergosterol + UDP-alpha-D-glucose = ergosteryl 3-beta-D-glucoside + UDP + H(+)</text>
        <dbReference type="Rhea" id="RHEA:61836"/>
        <dbReference type="ChEBI" id="CHEBI:15378"/>
        <dbReference type="ChEBI" id="CHEBI:16933"/>
        <dbReference type="ChEBI" id="CHEBI:52973"/>
        <dbReference type="ChEBI" id="CHEBI:58223"/>
        <dbReference type="ChEBI" id="CHEBI:58885"/>
    </reaction>
    <physiologicalReaction direction="left-to-right" evidence="17">
        <dbReference type="Rhea" id="RHEA:61837"/>
    </physiologicalReaction>
</comment>
<dbReference type="GO" id="GO:0016020">
    <property type="term" value="C:membrane"/>
    <property type="evidence" value="ECO:0007669"/>
    <property type="project" value="UniProtKB-SubCell"/>
</dbReference>
<evidence type="ECO:0000256" key="19">
    <source>
        <dbReference type="SAM" id="MobiDB-lite"/>
    </source>
</evidence>
<feature type="domain" description="PH" evidence="20">
    <location>
        <begin position="431"/>
        <end position="567"/>
    </location>
</feature>
<dbReference type="Gene3D" id="2.30.29.30">
    <property type="entry name" value="Pleckstrin-homology domain (PH domain)/Phosphotyrosine-binding domain (PTB)"/>
    <property type="match status" value="2"/>
</dbReference>
<dbReference type="GO" id="GO:0005737">
    <property type="term" value="C:cytoplasm"/>
    <property type="evidence" value="ECO:0007669"/>
    <property type="project" value="UniProtKB-SubCell"/>
</dbReference>
<evidence type="ECO:0000256" key="9">
    <source>
        <dbReference type="ARBA" id="ARBA00022679"/>
    </source>
</evidence>
<comment type="catalytic activity">
    <reaction evidence="18">
        <text>a sterol + UDP-alpha-D-glucose = a sterol 3-beta-D-glucoside + UDP + H(+)</text>
        <dbReference type="Rhea" id="RHEA:22724"/>
        <dbReference type="ChEBI" id="CHEBI:15378"/>
        <dbReference type="ChEBI" id="CHEBI:15889"/>
        <dbReference type="ChEBI" id="CHEBI:37424"/>
        <dbReference type="ChEBI" id="CHEBI:58223"/>
        <dbReference type="ChEBI" id="CHEBI:58885"/>
        <dbReference type="EC" id="2.4.1.173"/>
    </reaction>
    <physiologicalReaction direction="left-to-right" evidence="18">
        <dbReference type="Rhea" id="RHEA:22725"/>
    </physiologicalReaction>
</comment>
<keyword evidence="7" id="KW-0444">Lipid biosynthesis</keyword>
<proteinExistence type="inferred from homology"/>
<keyword evidence="22" id="KW-1185">Reference proteome</keyword>